<comment type="similarity">
    <text evidence="3">Belongs to the RNase H family.</text>
</comment>
<organism evidence="13 14">
    <name type="scientific">Lolium multiflorum</name>
    <name type="common">Italian ryegrass</name>
    <name type="synonym">Lolium perenne subsp. multiflorum</name>
    <dbReference type="NCBI Taxonomy" id="4521"/>
    <lineage>
        <taxon>Eukaryota</taxon>
        <taxon>Viridiplantae</taxon>
        <taxon>Streptophyta</taxon>
        <taxon>Embryophyta</taxon>
        <taxon>Tracheophyta</taxon>
        <taxon>Spermatophyta</taxon>
        <taxon>Magnoliopsida</taxon>
        <taxon>Liliopsida</taxon>
        <taxon>Poales</taxon>
        <taxon>Poaceae</taxon>
        <taxon>BOP clade</taxon>
        <taxon>Pooideae</taxon>
        <taxon>Poodae</taxon>
        <taxon>Poeae</taxon>
        <taxon>Poeae Chloroplast Group 2 (Poeae type)</taxon>
        <taxon>Loliodinae</taxon>
        <taxon>Loliinae</taxon>
        <taxon>Lolium</taxon>
    </lineage>
</organism>
<dbReference type="EC" id="3.1.26.4" evidence="4"/>
<gene>
    <name evidence="13" type="ORF">QYE76_039027</name>
</gene>
<feature type="compositionally biased region" description="Basic residues" evidence="11">
    <location>
        <begin position="518"/>
        <end position="528"/>
    </location>
</feature>
<feature type="compositionally biased region" description="Low complexity" evidence="11">
    <location>
        <begin position="557"/>
        <end position="586"/>
    </location>
</feature>
<proteinExistence type="inferred from homology"/>
<protein>
    <recommendedName>
        <fullName evidence="5">Ribonuclease H</fullName>
        <ecNumber evidence="4">3.1.26.4</ecNumber>
    </recommendedName>
</protein>
<comment type="cofactor">
    <cofactor evidence="1">
        <name>Mg(2+)</name>
        <dbReference type="ChEBI" id="CHEBI:18420"/>
    </cofactor>
</comment>
<keyword evidence="9" id="KW-0378">Hydrolase</keyword>
<evidence type="ECO:0000256" key="2">
    <source>
        <dbReference type="ARBA" id="ARBA00004065"/>
    </source>
</evidence>
<feature type="domain" description="Ribonuclease H1 N-terminal" evidence="12">
    <location>
        <begin position="89"/>
        <end position="131"/>
    </location>
</feature>
<evidence type="ECO:0000256" key="9">
    <source>
        <dbReference type="ARBA" id="ARBA00022801"/>
    </source>
</evidence>
<evidence type="ECO:0000256" key="3">
    <source>
        <dbReference type="ARBA" id="ARBA00005300"/>
    </source>
</evidence>
<keyword evidence="7" id="KW-0479">Metal-binding</keyword>
<evidence type="ECO:0000259" key="12">
    <source>
        <dbReference type="Pfam" id="PF01693"/>
    </source>
</evidence>
<keyword evidence="10" id="KW-0460">Magnesium</keyword>
<comment type="caution">
    <text evidence="13">The sequence shown here is derived from an EMBL/GenBank/DDBJ whole genome shotgun (WGS) entry which is preliminary data.</text>
</comment>
<reference evidence="13" key="1">
    <citation type="submission" date="2023-07" db="EMBL/GenBank/DDBJ databases">
        <title>A chromosome-level genome assembly of Lolium multiflorum.</title>
        <authorList>
            <person name="Chen Y."/>
            <person name="Copetti D."/>
            <person name="Kolliker R."/>
            <person name="Studer B."/>
        </authorList>
    </citation>
    <scope>NUCLEOTIDE SEQUENCE</scope>
    <source>
        <strain evidence="13">02402/16</strain>
        <tissue evidence="13">Leaf</tissue>
    </source>
</reference>
<dbReference type="GO" id="GO:0046872">
    <property type="term" value="F:metal ion binding"/>
    <property type="evidence" value="ECO:0007669"/>
    <property type="project" value="UniProtKB-KW"/>
</dbReference>
<dbReference type="Gene3D" id="3.40.970.10">
    <property type="entry name" value="Ribonuclease H1, N-terminal domain"/>
    <property type="match status" value="1"/>
</dbReference>
<dbReference type="InterPro" id="IPR009027">
    <property type="entry name" value="Ribosomal_bL9/RNase_H1_N"/>
</dbReference>
<evidence type="ECO:0000256" key="11">
    <source>
        <dbReference type="SAM" id="MobiDB-lite"/>
    </source>
</evidence>
<evidence type="ECO:0000313" key="13">
    <source>
        <dbReference type="EMBL" id="KAK1678179.1"/>
    </source>
</evidence>
<accession>A0AAD8TAB8</accession>
<evidence type="ECO:0000256" key="4">
    <source>
        <dbReference type="ARBA" id="ARBA00012180"/>
    </source>
</evidence>
<dbReference type="InterPro" id="IPR011320">
    <property type="entry name" value="RNase_H1_N"/>
</dbReference>
<comment type="function">
    <text evidence="2">Endonuclease that specifically degrades the RNA of RNA-DNA hybrids.</text>
</comment>
<evidence type="ECO:0000256" key="8">
    <source>
        <dbReference type="ARBA" id="ARBA00022759"/>
    </source>
</evidence>
<sequence>MPWLRALRPRGVSCCSTQVYNHLRKGRQRWELRDLAVLGGSPKGREFLNVPIANYDEMHTIFSFDLARQVAMGSGEPPGSLPLPEDATPWYVVFRGRVPGIYSSWRVCQDQVNGYSNNSYRRYTTLEEAQQEYLTYLQEELLEDHAIHDCRGIVMTYAIGWLIDVVPSGLTAVSGCGYGHERHGDVPRFEALRWSDGRKLDVAHDRHVATHPARRAAMNAPARTEAPFFFLTPKLCLSPSLERRTPATSPVTLLANPGDHSRPSFHCLAAARTLSATRGPRWPPLRCRGQGLPPVRSGSSSPLDFPGLPPPLLRRWPPPAGPGRGSYMHDDDIERLVRLRRIPREIFPRQEIEDARLGAQDLDGGSPGSGLTNRATKPAMTTGRRSDQGSQGEHNPAAFTSNGGERRRSGDVHHGAGPSGRFLFPHEAVMPALPLAPKKKKGRRRSTASREGRAKRRGRARAQEGPQMAGAAAIKFNQGGASGPAARVAPLPVWAEGADAAAFDTCAHAARCRCRPWLRRPPRGRRSRSPPPGVARSSSRPRGPLLATRLHCTARRGPTAGAGQGVPPAAGAGVGGAAPPEEPSGSHCRPRRPGRESTSGEPPPGRGRNGGAGASVDATPCALVRSKGPAVSPHRSSRGQGCPVAERAVRRLRRPYRHHGEGPAPGGLLRDNASGGSLHCRP</sequence>
<feature type="compositionally biased region" description="Basic residues" evidence="11">
    <location>
        <begin position="437"/>
        <end position="460"/>
    </location>
</feature>
<feature type="region of interest" description="Disordered" evidence="11">
    <location>
        <begin position="357"/>
        <end position="467"/>
    </location>
</feature>
<feature type="compositionally biased region" description="Basic and acidic residues" evidence="11">
    <location>
        <begin position="404"/>
        <end position="414"/>
    </location>
</feature>
<dbReference type="SUPFAM" id="SSF55658">
    <property type="entry name" value="L9 N-domain-like"/>
    <property type="match status" value="1"/>
</dbReference>
<keyword evidence="8" id="KW-0255">Endonuclease</keyword>
<evidence type="ECO:0000256" key="5">
    <source>
        <dbReference type="ARBA" id="ARBA00017721"/>
    </source>
</evidence>
<evidence type="ECO:0000256" key="6">
    <source>
        <dbReference type="ARBA" id="ARBA00022722"/>
    </source>
</evidence>
<feature type="compositionally biased region" description="Polar residues" evidence="11">
    <location>
        <begin position="388"/>
        <end position="403"/>
    </location>
</feature>
<dbReference type="FunFam" id="3.40.970.10:FF:000002">
    <property type="entry name" value="Ribonuclease H"/>
    <property type="match status" value="1"/>
</dbReference>
<keyword evidence="14" id="KW-1185">Reference proteome</keyword>
<feature type="compositionally biased region" description="Low complexity" evidence="11">
    <location>
        <begin position="534"/>
        <end position="544"/>
    </location>
</feature>
<evidence type="ECO:0000313" key="14">
    <source>
        <dbReference type="Proteomes" id="UP001231189"/>
    </source>
</evidence>
<dbReference type="EMBL" id="JAUUTY010000002">
    <property type="protein sequence ID" value="KAK1678179.1"/>
    <property type="molecule type" value="Genomic_DNA"/>
</dbReference>
<evidence type="ECO:0000256" key="1">
    <source>
        <dbReference type="ARBA" id="ARBA00001946"/>
    </source>
</evidence>
<evidence type="ECO:0000256" key="10">
    <source>
        <dbReference type="ARBA" id="ARBA00022842"/>
    </source>
</evidence>
<evidence type="ECO:0000256" key="7">
    <source>
        <dbReference type="ARBA" id="ARBA00022723"/>
    </source>
</evidence>
<dbReference type="InterPro" id="IPR037056">
    <property type="entry name" value="RNase_H1_N_sf"/>
</dbReference>
<dbReference type="Proteomes" id="UP001231189">
    <property type="component" value="Unassembled WGS sequence"/>
</dbReference>
<name>A0AAD8TAB8_LOLMU</name>
<dbReference type="AlphaFoldDB" id="A0AAD8TAB8"/>
<dbReference type="Pfam" id="PF01693">
    <property type="entry name" value="Cauli_VI"/>
    <property type="match status" value="1"/>
</dbReference>
<feature type="region of interest" description="Disordered" evidence="11">
    <location>
        <begin position="518"/>
        <end position="682"/>
    </location>
</feature>
<dbReference type="GO" id="GO:0004523">
    <property type="term" value="F:RNA-DNA hybrid ribonuclease activity"/>
    <property type="evidence" value="ECO:0007669"/>
    <property type="project" value="UniProtKB-EC"/>
</dbReference>
<keyword evidence="6" id="KW-0540">Nuclease</keyword>